<dbReference type="InterPro" id="IPR001451">
    <property type="entry name" value="Hexapep"/>
</dbReference>
<organism evidence="3 4">
    <name type="scientific">Mesonia aestuariivivens</name>
    <dbReference type="NCBI Taxonomy" id="2796128"/>
    <lineage>
        <taxon>Bacteria</taxon>
        <taxon>Pseudomonadati</taxon>
        <taxon>Bacteroidota</taxon>
        <taxon>Flavobacteriia</taxon>
        <taxon>Flavobacteriales</taxon>
        <taxon>Flavobacteriaceae</taxon>
        <taxon>Mesonia</taxon>
    </lineage>
</organism>
<keyword evidence="1" id="KW-0808">Transferase</keyword>
<dbReference type="InterPro" id="IPR005881">
    <property type="entry name" value="Ser_O-AcTrfase"/>
</dbReference>
<keyword evidence="2" id="KW-0012">Acyltransferase</keyword>
<dbReference type="InterPro" id="IPR018357">
    <property type="entry name" value="Hexapep_transf_CS"/>
</dbReference>
<evidence type="ECO:0008006" key="5">
    <source>
        <dbReference type="Google" id="ProtNLM"/>
    </source>
</evidence>
<dbReference type="PANTHER" id="PTHR42811">
    <property type="entry name" value="SERINE ACETYLTRANSFERASE"/>
    <property type="match status" value="1"/>
</dbReference>
<dbReference type="Pfam" id="PF00132">
    <property type="entry name" value="Hexapep"/>
    <property type="match status" value="1"/>
</dbReference>
<evidence type="ECO:0000256" key="2">
    <source>
        <dbReference type="ARBA" id="ARBA00023315"/>
    </source>
</evidence>
<dbReference type="RefSeq" id="WP_219039814.1">
    <property type="nucleotide sequence ID" value="NZ_JAHWDF010000006.1"/>
</dbReference>
<keyword evidence="4" id="KW-1185">Reference proteome</keyword>
<dbReference type="Proteomes" id="UP000719267">
    <property type="component" value="Unassembled WGS sequence"/>
</dbReference>
<reference evidence="3 4" key="1">
    <citation type="submission" date="2021-07" db="EMBL/GenBank/DDBJ databases">
        <title>Mesonia aestuariivivens sp. nov., isolated from a tidal flat.</title>
        <authorList>
            <person name="Kim Y.-O."/>
            <person name="Yoon J.-H."/>
        </authorList>
    </citation>
    <scope>NUCLEOTIDE SEQUENCE [LARGE SCALE GENOMIC DNA]</scope>
    <source>
        <strain evidence="3 4">JHPTF-M18</strain>
    </source>
</reference>
<gene>
    <name evidence="3" type="ORF">KW502_06900</name>
</gene>
<dbReference type="InterPro" id="IPR045304">
    <property type="entry name" value="LbH_SAT"/>
</dbReference>
<protein>
    <recommendedName>
        <fullName evidence="5">Serine acetyltransferase</fullName>
    </recommendedName>
</protein>
<accession>A0ABS6W0Y8</accession>
<dbReference type="PROSITE" id="PS00101">
    <property type="entry name" value="HEXAPEP_TRANSFERASES"/>
    <property type="match status" value="1"/>
</dbReference>
<name>A0ABS6W0Y8_9FLAO</name>
<comment type="caution">
    <text evidence="3">The sequence shown here is derived from an EMBL/GenBank/DDBJ whole genome shotgun (WGS) entry which is preliminary data.</text>
</comment>
<proteinExistence type="predicted"/>
<dbReference type="EMBL" id="JAHWDF010000006">
    <property type="protein sequence ID" value="MBW2961523.1"/>
    <property type="molecule type" value="Genomic_DNA"/>
</dbReference>
<sequence length="138" mass="14885">MINLYKFYNWANFFYQKRVPFIPSIIKLFIFLIYNSSVPYQCKIGKGSSFGYGGIGVVIHKRCVLGKNCLIGTNVTIGGKAPYDKVPVIGNNVYIATGAKILGPISIGDNVIIGANAVVINDVPDNCTVAGVPAKIIK</sequence>
<dbReference type="CDD" id="cd03354">
    <property type="entry name" value="LbH_SAT"/>
    <property type="match status" value="1"/>
</dbReference>
<evidence type="ECO:0000313" key="4">
    <source>
        <dbReference type="Proteomes" id="UP000719267"/>
    </source>
</evidence>
<evidence type="ECO:0000256" key="1">
    <source>
        <dbReference type="ARBA" id="ARBA00022679"/>
    </source>
</evidence>
<dbReference type="PIRSF" id="PIRSF000441">
    <property type="entry name" value="CysE"/>
    <property type="match status" value="1"/>
</dbReference>
<evidence type="ECO:0000313" key="3">
    <source>
        <dbReference type="EMBL" id="MBW2961523.1"/>
    </source>
</evidence>